<organism evidence="2 3">
    <name type="scientific">Vermiconidia calcicola</name>
    <dbReference type="NCBI Taxonomy" id="1690605"/>
    <lineage>
        <taxon>Eukaryota</taxon>
        <taxon>Fungi</taxon>
        <taxon>Dikarya</taxon>
        <taxon>Ascomycota</taxon>
        <taxon>Pezizomycotina</taxon>
        <taxon>Dothideomycetes</taxon>
        <taxon>Dothideomycetidae</taxon>
        <taxon>Mycosphaerellales</taxon>
        <taxon>Extremaceae</taxon>
        <taxon>Vermiconidia</taxon>
    </lineage>
</organism>
<keyword evidence="3" id="KW-1185">Reference proteome</keyword>
<protein>
    <recommendedName>
        <fullName evidence="1">N-acetyltransferase domain-containing protein</fullName>
    </recommendedName>
</protein>
<name>A0AAV9PW68_9PEZI</name>
<feature type="domain" description="N-acetyltransferase" evidence="1">
    <location>
        <begin position="66"/>
        <end position="146"/>
    </location>
</feature>
<dbReference type="AlphaFoldDB" id="A0AAV9PW68"/>
<dbReference type="Gene3D" id="3.40.630.30">
    <property type="match status" value="1"/>
</dbReference>
<comment type="caution">
    <text evidence="2">The sequence shown here is derived from an EMBL/GenBank/DDBJ whole genome shotgun (WGS) entry which is preliminary data.</text>
</comment>
<gene>
    <name evidence="2" type="ORF">LTR25_010017</name>
</gene>
<dbReference type="EMBL" id="JAXLQG010000024">
    <property type="protein sequence ID" value="KAK5528834.1"/>
    <property type="molecule type" value="Genomic_DNA"/>
</dbReference>
<accession>A0AAV9PW68</accession>
<dbReference type="InterPro" id="IPR000182">
    <property type="entry name" value="GNAT_dom"/>
</dbReference>
<dbReference type="SUPFAM" id="SSF55729">
    <property type="entry name" value="Acyl-CoA N-acyltransferases (Nat)"/>
    <property type="match status" value="1"/>
</dbReference>
<dbReference type="Proteomes" id="UP001345827">
    <property type="component" value="Unassembled WGS sequence"/>
</dbReference>
<dbReference type="InterPro" id="IPR016181">
    <property type="entry name" value="Acyl_CoA_acyltransferase"/>
</dbReference>
<evidence type="ECO:0000259" key="1">
    <source>
        <dbReference type="Pfam" id="PF13302"/>
    </source>
</evidence>
<sequence>MSLDDRLSATLPEVGPPRYKKVEQGYLSYLLQLTQLGQQSARGEQAPSLQPALTMTQTQTTLRTTRLELRPLGPEHLDLTKQLDFDPDVMKYVLFGRPLTAEEATEVHKWLLNAAKPVPGLGCWVGFDGDEFVGWWVLAPSQNNPGQEEPPRYNKGRA</sequence>
<evidence type="ECO:0000313" key="2">
    <source>
        <dbReference type="EMBL" id="KAK5528834.1"/>
    </source>
</evidence>
<proteinExistence type="predicted"/>
<dbReference type="Pfam" id="PF13302">
    <property type="entry name" value="Acetyltransf_3"/>
    <property type="match status" value="1"/>
</dbReference>
<dbReference type="GO" id="GO:0016747">
    <property type="term" value="F:acyltransferase activity, transferring groups other than amino-acyl groups"/>
    <property type="evidence" value="ECO:0007669"/>
    <property type="project" value="InterPro"/>
</dbReference>
<reference evidence="2 3" key="1">
    <citation type="submission" date="2023-06" db="EMBL/GenBank/DDBJ databases">
        <title>Black Yeasts Isolated from many extreme environments.</title>
        <authorList>
            <person name="Coleine C."/>
            <person name="Stajich J.E."/>
            <person name="Selbmann L."/>
        </authorList>
    </citation>
    <scope>NUCLEOTIDE SEQUENCE [LARGE SCALE GENOMIC DNA]</scope>
    <source>
        <strain evidence="2 3">CCFEE 5887</strain>
    </source>
</reference>
<evidence type="ECO:0000313" key="3">
    <source>
        <dbReference type="Proteomes" id="UP001345827"/>
    </source>
</evidence>